<dbReference type="PROSITE" id="PS00165">
    <property type="entry name" value="DEHYDRATASE_SER_THR"/>
    <property type="match status" value="1"/>
</dbReference>
<accession>A0A4R3MYL4</accession>
<reference evidence="6 7" key="1">
    <citation type="submission" date="2019-03" db="EMBL/GenBank/DDBJ databases">
        <title>Genomic Encyclopedia of Type Strains, Phase IV (KMG-IV): sequencing the most valuable type-strain genomes for metagenomic binning, comparative biology and taxonomic classification.</title>
        <authorList>
            <person name="Goeker M."/>
        </authorList>
    </citation>
    <scope>NUCLEOTIDE SEQUENCE [LARGE SCALE GENOMIC DNA]</scope>
    <source>
        <strain evidence="6 7">DSM 25894</strain>
    </source>
</reference>
<keyword evidence="3 4" id="KW-0456">Lyase</keyword>
<dbReference type="NCBIfam" id="TIGR02035">
    <property type="entry name" value="D_Ser_am_lyase"/>
    <property type="match status" value="1"/>
</dbReference>
<evidence type="ECO:0000256" key="1">
    <source>
        <dbReference type="ARBA" id="ARBA00001933"/>
    </source>
</evidence>
<feature type="domain" description="Tryptophan synthase beta chain-like PALP" evidence="5">
    <location>
        <begin position="91"/>
        <end position="405"/>
    </location>
</feature>
<organism evidence="6 7">
    <name type="scientific">Melghiribacillus thermohalophilus</name>
    <dbReference type="NCBI Taxonomy" id="1324956"/>
    <lineage>
        <taxon>Bacteria</taxon>
        <taxon>Bacillati</taxon>
        <taxon>Bacillota</taxon>
        <taxon>Bacilli</taxon>
        <taxon>Bacillales</taxon>
        <taxon>Bacillaceae</taxon>
        <taxon>Melghiribacillus</taxon>
    </lineage>
</organism>
<keyword evidence="2 4" id="KW-0663">Pyridoxal phosphate</keyword>
<dbReference type="PANTHER" id="PTHR48078">
    <property type="entry name" value="THREONINE DEHYDRATASE, MITOCHONDRIAL-RELATED"/>
    <property type="match status" value="1"/>
</dbReference>
<dbReference type="InterPro" id="IPR000634">
    <property type="entry name" value="Ser/Thr_deHydtase_PyrdxlP-BS"/>
</dbReference>
<dbReference type="Gene3D" id="3.40.50.1100">
    <property type="match status" value="2"/>
</dbReference>
<dbReference type="GO" id="GO:0030170">
    <property type="term" value="F:pyridoxal phosphate binding"/>
    <property type="evidence" value="ECO:0007669"/>
    <property type="project" value="InterPro"/>
</dbReference>
<dbReference type="InterPro" id="IPR050147">
    <property type="entry name" value="Ser/Thr_Dehydratase"/>
</dbReference>
<evidence type="ECO:0000259" key="5">
    <source>
        <dbReference type="Pfam" id="PF00291"/>
    </source>
</evidence>
<dbReference type="GO" id="GO:0008721">
    <property type="term" value="F:D-serine ammonia-lyase activity"/>
    <property type="evidence" value="ECO:0007669"/>
    <property type="project" value="UniProtKB-EC"/>
</dbReference>
<evidence type="ECO:0000256" key="2">
    <source>
        <dbReference type="ARBA" id="ARBA00022898"/>
    </source>
</evidence>
<dbReference type="Proteomes" id="UP000294650">
    <property type="component" value="Unassembled WGS sequence"/>
</dbReference>
<dbReference type="EMBL" id="SMAN01000012">
    <property type="protein sequence ID" value="TCT20937.1"/>
    <property type="molecule type" value="Genomic_DNA"/>
</dbReference>
<evidence type="ECO:0000313" key="7">
    <source>
        <dbReference type="Proteomes" id="UP000294650"/>
    </source>
</evidence>
<dbReference type="InterPro" id="IPR011780">
    <property type="entry name" value="D_Ser_am_lyase"/>
</dbReference>
<sequence length="445" mass="49819">MAMKIHGKTVEEWQKDFPLLRDIMDLKPVFWVNHMRPRMADIPSLPLSLDDMLAAAKLFERFQPFFKKVFPETKETNGMIESPLTEIPNMKTRLEKERNAAINGRLYIKQDNALPVTGSIKARGGFFEVLHYAEQLALNAGLITRNDHYEKFAEPDMKKFFSRFTIGVGSTGNLGLSIGTMAAVLGFNVNVYMSRDAKEWKKELLRKKGANVFEFDGDFSEAIDEGRKKTEADPKGYFVDDEKSKYLFLGYSVAALRLKEQFKQENIPVDEDHPLFVYLPCGVGGSPGGITFGLKQLFGDHVHCFLVEPTHSPAVLLGMLTELGSKVSVQDFGIDNRTEADGLAVGRPSAFASGFIQKLASGVYTIEDEELFPLLAMLKDEEGIFVEPSATAGLPGPFRLQETRYTEDDGLMGKMDQATHLVWSTGGSLVPDEDRKTFYQRGLKK</sequence>
<protein>
    <recommendedName>
        <fullName evidence="4">Probable D-serine dehydratase</fullName>
        <ecNumber evidence="4">4.3.1.18</ecNumber>
    </recommendedName>
    <alternativeName>
        <fullName evidence="4">D-serine deaminase</fullName>
        <shortName evidence="4">DSD</shortName>
    </alternativeName>
</protein>
<comment type="catalytic activity">
    <reaction evidence="4">
        <text>D-serine = pyruvate + NH4(+)</text>
        <dbReference type="Rhea" id="RHEA:13977"/>
        <dbReference type="ChEBI" id="CHEBI:15361"/>
        <dbReference type="ChEBI" id="CHEBI:28938"/>
        <dbReference type="ChEBI" id="CHEBI:35247"/>
        <dbReference type="EC" id="4.3.1.18"/>
    </reaction>
</comment>
<dbReference type="SUPFAM" id="SSF53686">
    <property type="entry name" value="Tryptophan synthase beta subunit-like PLP-dependent enzymes"/>
    <property type="match status" value="1"/>
</dbReference>
<feature type="modified residue" description="N6-(pyridoxal phosphate)lysine" evidence="4">
    <location>
        <position position="121"/>
    </location>
</feature>
<dbReference type="AlphaFoldDB" id="A0A4R3MYL4"/>
<name>A0A4R3MYL4_9BACI</name>
<dbReference type="HAMAP" id="MF_01030">
    <property type="entry name" value="D_Ser_dehydrat"/>
    <property type="match status" value="1"/>
</dbReference>
<evidence type="ECO:0000313" key="6">
    <source>
        <dbReference type="EMBL" id="TCT20937.1"/>
    </source>
</evidence>
<dbReference type="EC" id="4.3.1.18" evidence="4"/>
<evidence type="ECO:0000256" key="3">
    <source>
        <dbReference type="ARBA" id="ARBA00023239"/>
    </source>
</evidence>
<comment type="cofactor">
    <cofactor evidence="1 4">
        <name>pyridoxal 5'-phosphate</name>
        <dbReference type="ChEBI" id="CHEBI:597326"/>
    </cofactor>
</comment>
<dbReference type="GO" id="GO:0009097">
    <property type="term" value="P:isoleucine biosynthetic process"/>
    <property type="evidence" value="ECO:0007669"/>
    <property type="project" value="TreeGrafter"/>
</dbReference>
<keyword evidence="7" id="KW-1185">Reference proteome</keyword>
<comment type="caution">
    <text evidence="6">The sequence shown here is derived from an EMBL/GenBank/DDBJ whole genome shotgun (WGS) entry which is preliminary data.</text>
</comment>
<dbReference type="NCBIfam" id="NF002823">
    <property type="entry name" value="PRK02991.1"/>
    <property type="match status" value="1"/>
</dbReference>
<dbReference type="Pfam" id="PF00291">
    <property type="entry name" value="PALP"/>
    <property type="match status" value="1"/>
</dbReference>
<dbReference type="InterPro" id="IPR001926">
    <property type="entry name" value="TrpB-like_PALP"/>
</dbReference>
<dbReference type="GO" id="GO:0016836">
    <property type="term" value="F:hydro-lyase activity"/>
    <property type="evidence" value="ECO:0007669"/>
    <property type="project" value="UniProtKB-UniRule"/>
</dbReference>
<gene>
    <name evidence="4" type="primary">dsdA</name>
    <name evidence="6" type="ORF">EDD68_11265</name>
</gene>
<evidence type="ECO:0000256" key="4">
    <source>
        <dbReference type="HAMAP-Rule" id="MF_01030"/>
    </source>
</evidence>
<dbReference type="InterPro" id="IPR036052">
    <property type="entry name" value="TrpB-like_PALP_sf"/>
</dbReference>
<dbReference type="PANTHER" id="PTHR48078:SF9">
    <property type="entry name" value="D-SERINE DEHYDRATASE"/>
    <property type="match status" value="1"/>
</dbReference>
<proteinExistence type="inferred from homology"/>
<comment type="similarity">
    <text evidence="4">Belongs to the serine/threonine dehydratase family. DsdA subfamily.</text>
</comment>
<dbReference type="GO" id="GO:0036088">
    <property type="term" value="P:D-serine catabolic process"/>
    <property type="evidence" value="ECO:0007669"/>
    <property type="project" value="TreeGrafter"/>
</dbReference>